<organism evidence="1 2">
    <name type="scientific">Caballeronia sordidicola</name>
    <name type="common">Burkholderia sordidicola</name>
    <dbReference type="NCBI Taxonomy" id="196367"/>
    <lineage>
        <taxon>Bacteria</taxon>
        <taxon>Pseudomonadati</taxon>
        <taxon>Pseudomonadota</taxon>
        <taxon>Betaproteobacteria</taxon>
        <taxon>Burkholderiales</taxon>
        <taxon>Burkholderiaceae</taxon>
        <taxon>Caballeronia</taxon>
    </lineage>
</organism>
<dbReference type="Proteomes" id="UP000214720">
    <property type="component" value="Unassembled WGS sequence"/>
</dbReference>
<evidence type="ECO:0000313" key="2">
    <source>
        <dbReference type="Proteomes" id="UP000214720"/>
    </source>
</evidence>
<reference evidence="2" key="1">
    <citation type="submission" date="2017-01" db="EMBL/GenBank/DDBJ databases">
        <title>Genome Analysis of Deinococcus marmoris KOPRI26562.</title>
        <authorList>
            <person name="Kim J.H."/>
            <person name="Oh H.-M."/>
        </authorList>
    </citation>
    <scope>NUCLEOTIDE SEQUENCE [LARGE SCALE GENOMIC DNA]</scope>
    <source>
        <strain evidence="2">PAMC 26633</strain>
    </source>
</reference>
<dbReference type="EMBL" id="MTHB01000219">
    <property type="protein sequence ID" value="OXC74388.1"/>
    <property type="molecule type" value="Genomic_DNA"/>
</dbReference>
<gene>
    <name evidence="1" type="ORF">BSU04_32185</name>
</gene>
<accession>A0A226WUW4</accession>
<evidence type="ECO:0000313" key="1">
    <source>
        <dbReference type="EMBL" id="OXC74388.1"/>
    </source>
</evidence>
<sequence>MFRPVAISLHFVGPSTYVVRDDDFLHACHLLCVSGLQG</sequence>
<proteinExistence type="predicted"/>
<comment type="caution">
    <text evidence="1">The sequence shown here is derived from an EMBL/GenBank/DDBJ whole genome shotgun (WGS) entry which is preliminary data.</text>
</comment>
<name>A0A226WUW4_CABSO</name>
<dbReference type="AlphaFoldDB" id="A0A226WUW4"/>
<protein>
    <submittedName>
        <fullName evidence="1">Uncharacterized protein</fullName>
    </submittedName>
</protein>